<dbReference type="InterPro" id="IPR001628">
    <property type="entry name" value="Znf_hrmn_rcpt"/>
</dbReference>
<dbReference type="Pfam" id="PF00105">
    <property type="entry name" value="zf-C4"/>
    <property type="match status" value="1"/>
</dbReference>
<evidence type="ECO:0000313" key="14">
    <source>
        <dbReference type="Proteomes" id="UP000001940"/>
    </source>
</evidence>
<evidence type="ECO:0000256" key="5">
    <source>
        <dbReference type="ARBA" id="ARBA00023015"/>
    </source>
</evidence>
<dbReference type="SMART" id="SM00399">
    <property type="entry name" value="ZnF_C4"/>
    <property type="match status" value="1"/>
</dbReference>
<dbReference type="Gene3D" id="3.30.50.10">
    <property type="entry name" value="Erythroid Transcription Factor GATA-1, subunit A"/>
    <property type="match status" value="1"/>
</dbReference>
<dbReference type="OMA" id="DKIFCAL"/>
<evidence type="ECO:0000256" key="6">
    <source>
        <dbReference type="ARBA" id="ARBA00023125"/>
    </source>
</evidence>
<dbReference type="WormBase" id="T26E4.16">
    <property type="protein sequence ID" value="CE35035"/>
    <property type="gene ID" value="WBGene00012056"/>
    <property type="gene designation" value="nhr-285"/>
</dbReference>
<dbReference type="FunCoup" id="Q7YWS6">
    <property type="interactions" value="8"/>
</dbReference>
<gene>
    <name evidence="13 15" type="primary">nhr-285</name>
    <name evidence="13" type="ORF">CELE_T26E4.16</name>
    <name evidence="15" type="ORF">T26E4.16</name>
</gene>
<dbReference type="STRING" id="6239.T26E4.16.1"/>
<evidence type="ECO:0000256" key="7">
    <source>
        <dbReference type="ARBA" id="ARBA00023163"/>
    </source>
</evidence>
<dbReference type="GO" id="GO:0043565">
    <property type="term" value="F:sequence-specific DNA binding"/>
    <property type="evidence" value="ECO:0007669"/>
    <property type="project" value="InterPro"/>
</dbReference>
<dbReference type="OrthoDB" id="5849277at2759"/>
<keyword evidence="5 10" id="KW-0805">Transcription regulation</keyword>
<keyword evidence="6 10" id="KW-0238">DNA-binding</keyword>
<dbReference type="InParanoid" id="Q7YWS6"/>
<comment type="subcellular location">
    <subcellularLocation>
        <location evidence="10">Nucleus</location>
    </subcellularLocation>
</comment>
<keyword evidence="7 10" id="KW-0804">Transcription</keyword>
<evidence type="ECO:0000259" key="12">
    <source>
        <dbReference type="PROSITE" id="PS51843"/>
    </source>
</evidence>
<dbReference type="eggNOG" id="ENOG502TGEB">
    <property type="taxonomic scope" value="Eukaryota"/>
</dbReference>
<evidence type="ECO:0000256" key="3">
    <source>
        <dbReference type="ARBA" id="ARBA00022771"/>
    </source>
</evidence>
<proteinExistence type="inferred from homology"/>
<dbReference type="InterPro" id="IPR035500">
    <property type="entry name" value="NHR-like_dom_sf"/>
</dbReference>
<protein>
    <submittedName>
        <fullName evidence="13">Nuclear receptor domain-containing protein</fullName>
    </submittedName>
</protein>
<dbReference type="Gene3D" id="1.10.565.10">
    <property type="entry name" value="Retinoid X Receptor"/>
    <property type="match status" value="1"/>
</dbReference>
<dbReference type="PROSITE" id="PS51030">
    <property type="entry name" value="NUCLEAR_REC_DBD_2"/>
    <property type="match status" value="1"/>
</dbReference>
<sequence length="326" mass="37083">MSAGAPTCSICNARETTGFNYGVLCCDACKMFFRRTLFVKNINSCHRLGECIRKCRSCRFQKCIQAGMVFTPTKNTLEPTNNDQLSAFLFNLAHQEELRKYQLVNCWYDGDPTIAEIAEQNAPIKFTKRPDGFPMNLGEWIFITGLTSLNYLKKFNHVNMLNASDRHFLLKYSFYEISIFTDSMRACERKEESITFPDGSDIISEAVPGLEMSFLNGIRCRLAARVNDLKMTKEEFLLLSAVFFCNPGFPGISKSGCDILSTYQKIYSSALLQYCLVTYQKAGPTRFTDLLAVFQVIIKMRQDLSYLSTFLSICGFAVTKKKLYNC</sequence>
<dbReference type="PRINTS" id="PR00047">
    <property type="entry name" value="STROIDFINGER"/>
</dbReference>
<evidence type="ECO:0000256" key="2">
    <source>
        <dbReference type="ARBA" id="ARBA00022723"/>
    </source>
</evidence>
<dbReference type="PANTHER" id="PTHR45886">
    <property type="entry name" value="NUCLEAR HORMONE RECEPTOR FAMILY-RELATED-RELATED"/>
    <property type="match status" value="1"/>
</dbReference>
<keyword evidence="3 10" id="KW-0863">Zinc-finger</keyword>
<dbReference type="RefSeq" id="NP_001024160.1">
    <property type="nucleotide sequence ID" value="NM_001028989.5"/>
</dbReference>
<keyword evidence="8 10" id="KW-0675">Receptor</keyword>
<evidence type="ECO:0000313" key="15">
    <source>
        <dbReference type="WormBase" id="T26E4.16"/>
    </source>
</evidence>
<comment type="similarity">
    <text evidence="1 10">Belongs to the nuclear hormone receptor family.</text>
</comment>
<dbReference type="PANTHER" id="PTHR45886:SF8">
    <property type="entry name" value="NUCLEAR HORMONE RECEPTOR FAMILY-RELATED"/>
    <property type="match status" value="1"/>
</dbReference>
<evidence type="ECO:0000256" key="1">
    <source>
        <dbReference type="ARBA" id="ARBA00005993"/>
    </source>
</evidence>
<evidence type="ECO:0000256" key="9">
    <source>
        <dbReference type="ARBA" id="ARBA00023242"/>
    </source>
</evidence>
<dbReference type="InterPro" id="IPR013088">
    <property type="entry name" value="Znf_NHR/GATA"/>
</dbReference>
<feature type="domain" description="NR LBD" evidence="12">
    <location>
        <begin position="109"/>
        <end position="326"/>
    </location>
</feature>
<evidence type="ECO:0000256" key="4">
    <source>
        <dbReference type="ARBA" id="ARBA00022833"/>
    </source>
</evidence>
<keyword evidence="9 10" id="KW-0539">Nucleus</keyword>
<dbReference type="InterPro" id="IPR000536">
    <property type="entry name" value="Nucl_hrmn_rcpt_lig-bd"/>
</dbReference>
<dbReference type="KEGG" id="cel:CELE_T26E4.16"/>
<dbReference type="Proteomes" id="UP000001940">
    <property type="component" value="Chromosome V"/>
</dbReference>
<dbReference type="EMBL" id="BX284605">
    <property type="protein sequence ID" value="CAE17968.1"/>
    <property type="molecule type" value="Genomic_DNA"/>
</dbReference>
<keyword evidence="14" id="KW-1185">Reference proteome</keyword>
<dbReference type="GO" id="GO:0008270">
    <property type="term" value="F:zinc ion binding"/>
    <property type="evidence" value="ECO:0007669"/>
    <property type="project" value="UniProtKB-KW"/>
</dbReference>
<keyword evidence="2 10" id="KW-0479">Metal-binding</keyword>
<dbReference type="AGR" id="WB:WBGene00012056"/>
<keyword evidence="4 10" id="KW-0862">Zinc</keyword>
<evidence type="ECO:0000256" key="10">
    <source>
        <dbReference type="RuleBase" id="RU004334"/>
    </source>
</evidence>
<dbReference type="AlphaFoldDB" id="Q7YWS6"/>
<dbReference type="GeneID" id="3565155"/>
<dbReference type="SUPFAM" id="SSF57716">
    <property type="entry name" value="Glucocorticoid receptor-like (DNA-binding domain)"/>
    <property type="match status" value="1"/>
</dbReference>
<evidence type="ECO:0000313" key="13">
    <source>
        <dbReference type="EMBL" id="CAE17968.1"/>
    </source>
</evidence>
<dbReference type="SMART" id="SM00430">
    <property type="entry name" value="HOLI"/>
    <property type="match status" value="1"/>
</dbReference>
<organism evidence="13 14">
    <name type="scientific">Caenorhabditis elegans</name>
    <dbReference type="NCBI Taxonomy" id="6239"/>
    <lineage>
        <taxon>Eukaryota</taxon>
        <taxon>Metazoa</taxon>
        <taxon>Ecdysozoa</taxon>
        <taxon>Nematoda</taxon>
        <taxon>Chromadorea</taxon>
        <taxon>Rhabditida</taxon>
        <taxon>Rhabditina</taxon>
        <taxon>Rhabditomorpha</taxon>
        <taxon>Rhabditoidea</taxon>
        <taxon>Rhabditidae</taxon>
        <taxon>Peloderinae</taxon>
        <taxon>Caenorhabditis</taxon>
    </lineage>
</organism>
<dbReference type="SUPFAM" id="SSF48508">
    <property type="entry name" value="Nuclear receptor ligand-binding domain"/>
    <property type="match status" value="1"/>
</dbReference>
<evidence type="ECO:0000256" key="8">
    <source>
        <dbReference type="ARBA" id="ARBA00023170"/>
    </source>
</evidence>
<accession>Q7YWS6</accession>
<dbReference type="HOGENOM" id="CLU_007368_3_0_1"/>
<dbReference type="PhylomeDB" id="Q7YWS6"/>
<dbReference type="UCSC" id="T26E4.16">
    <property type="organism name" value="c. elegans"/>
</dbReference>
<dbReference type="Pfam" id="PF00104">
    <property type="entry name" value="Hormone_recep"/>
    <property type="match status" value="1"/>
</dbReference>
<dbReference type="PROSITE" id="PS00031">
    <property type="entry name" value="NUCLEAR_REC_DBD_1"/>
    <property type="match status" value="1"/>
</dbReference>
<dbReference type="CTD" id="3565155"/>
<dbReference type="SMR" id="Q7YWS6"/>
<evidence type="ECO:0000259" key="11">
    <source>
        <dbReference type="PROSITE" id="PS51030"/>
    </source>
</evidence>
<dbReference type="PROSITE" id="PS51843">
    <property type="entry name" value="NR_LBD"/>
    <property type="match status" value="1"/>
</dbReference>
<dbReference type="PaxDb" id="6239-T26E4.16"/>
<feature type="domain" description="Nuclear receptor" evidence="11">
    <location>
        <begin position="5"/>
        <end position="75"/>
    </location>
</feature>
<dbReference type="GO" id="GO:0003700">
    <property type="term" value="F:DNA-binding transcription factor activity"/>
    <property type="evidence" value="ECO:0007669"/>
    <property type="project" value="InterPro"/>
</dbReference>
<reference evidence="13 14" key="1">
    <citation type="journal article" date="1998" name="Science">
        <title>Genome sequence of the nematode C. elegans: a platform for investigating biology.</title>
        <authorList>
            <consortium name="The C. elegans sequencing consortium"/>
            <person name="Sulson J.E."/>
            <person name="Waterston R."/>
        </authorList>
    </citation>
    <scope>NUCLEOTIDE SEQUENCE [LARGE SCALE GENOMIC DNA]</scope>
    <source>
        <strain evidence="13 14">Bristol N2</strain>
    </source>
</reference>
<dbReference type="GO" id="GO:0005634">
    <property type="term" value="C:nucleus"/>
    <property type="evidence" value="ECO:0007669"/>
    <property type="project" value="UniProtKB-SubCell"/>
</dbReference>
<name>Q7YWS6_CAEEL</name>